<reference evidence="1 2" key="1">
    <citation type="submission" date="2017-11" db="EMBL/GenBank/DDBJ databases">
        <authorList>
            <person name="Han C.G."/>
        </authorList>
    </citation>
    <scope>NUCLEOTIDE SEQUENCE [LARGE SCALE GENOMIC DNA]</scope>
    <source>
        <strain evidence="1 2">A10</strain>
    </source>
</reference>
<name>A0A2J5P0Y3_9ENTR</name>
<reference evidence="1 2" key="2">
    <citation type="submission" date="2018-01" db="EMBL/GenBank/DDBJ databases">
        <title>Genomic study of Klebsiella pneumoniae.</title>
        <authorList>
            <person name="Yang Y."/>
            <person name="Bicalho R."/>
        </authorList>
    </citation>
    <scope>NUCLEOTIDE SEQUENCE [LARGE SCALE GENOMIC DNA]</scope>
    <source>
        <strain evidence="1 2">A10</strain>
    </source>
</reference>
<proteinExistence type="predicted"/>
<organism evidence="1 2">
    <name type="scientific">Klebsiella michiganensis</name>
    <dbReference type="NCBI Taxonomy" id="1134687"/>
    <lineage>
        <taxon>Bacteria</taxon>
        <taxon>Pseudomonadati</taxon>
        <taxon>Pseudomonadota</taxon>
        <taxon>Gammaproteobacteria</taxon>
        <taxon>Enterobacterales</taxon>
        <taxon>Enterobacteriaceae</taxon>
        <taxon>Klebsiella/Raoultella group</taxon>
        <taxon>Klebsiella</taxon>
    </lineage>
</organism>
<sequence length="185" mass="20531">TSYAVPLYPGNSEQPVVIGQGSGYVNQNGACVDLNGRYHTVYWQLDGNGYTQIIHLWWDGTAWHTEPASDFTYTENTSDSLLPGTSSRPLIVCTRYGKIYVIYRTTEDGLGGQVRAIDVTTPGAPVDYLMARFDVYKTELSVNVQEVLNTGVLSMMLYTGVNRVGANLEQKYLAECAWLFQAQLP</sequence>
<feature type="non-terminal residue" evidence="1">
    <location>
        <position position="1"/>
    </location>
</feature>
<dbReference type="SUPFAM" id="SSF89372">
    <property type="entry name" value="Fucose-specific lectin"/>
    <property type="match status" value="1"/>
</dbReference>
<evidence type="ECO:0008006" key="3">
    <source>
        <dbReference type="Google" id="ProtNLM"/>
    </source>
</evidence>
<dbReference type="Proteomes" id="UP000234667">
    <property type="component" value="Unassembled WGS sequence"/>
</dbReference>
<gene>
    <name evidence="1" type="ORF">CWN49_35065</name>
</gene>
<dbReference type="AlphaFoldDB" id="A0A2J5P0Y3"/>
<comment type="caution">
    <text evidence="1">The sequence shown here is derived from an EMBL/GenBank/DDBJ whole genome shotgun (WGS) entry which is preliminary data.</text>
</comment>
<accession>A0A2J5P0Y3</accession>
<evidence type="ECO:0000313" key="2">
    <source>
        <dbReference type="Proteomes" id="UP000234667"/>
    </source>
</evidence>
<protein>
    <recommendedName>
        <fullName evidence="3">Fucose-specific lectin</fullName>
    </recommendedName>
</protein>
<dbReference type="EMBL" id="PIDR01001986">
    <property type="protein sequence ID" value="PLO59670.1"/>
    <property type="molecule type" value="Genomic_DNA"/>
</dbReference>
<evidence type="ECO:0000313" key="1">
    <source>
        <dbReference type="EMBL" id="PLO59670.1"/>
    </source>
</evidence>